<reference evidence="1" key="1">
    <citation type="journal article" date="2021" name="PeerJ">
        <title>Extensive microbial diversity within the chicken gut microbiome revealed by metagenomics and culture.</title>
        <authorList>
            <person name="Gilroy R."/>
            <person name="Ravi A."/>
            <person name="Getino M."/>
            <person name="Pursley I."/>
            <person name="Horton D.L."/>
            <person name="Alikhan N.F."/>
            <person name="Baker D."/>
            <person name="Gharbi K."/>
            <person name="Hall N."/>
            <person name="Watson M."/>
            <person name="Adriaenssens E.M."/>
            <person name="Foster-Nyarko E."/>
            <person name="Jarju S."/>
            <person name="Secka A."/>
            <person name="Antonio M."/>
            <person name="Oren A."/>
            <person name="Chaudhuri R.R."/>
            <person name="La Ragione R."/>
            <person name="Hildebrand F."/>
            <person name="Pallen M.J."/>
        </authorList>
    </citation>
    <scope>NUCLEOTIDE SEQUENCE</scope>
    <source>
        <strain evidence="1">CHK173-2119</strain>
    </source>
</reference>
<organism evidence="1 2">
    <name type="scientific">Lapidilactobacillus dextrinicus</name>
    <dbReference type="NCBI Taxonomy" id="51664"/>
    <lineage>
        <taxon>Bacteria</taxon>
        <taxon>Bacillati</taxon>
        <taxon>Bacillota</taxon>
        <taxon>Bacilli</taxon>
        <taxon>Lactobacillales</taxon>
        <taxon>Lactobacillaceae</taxon>
        <taxon>Lapidilactobacillus</taxon>
    </lineage>
</organism>
<dbReference type="Proteomes" id="UP000774947">
    <property type="component" value="Unassembled WGS sequence"/>
</dbReference>
<dbReference type="AlphaFoldDB" id="A0A921B330"/>
<proteinExistence type="predicted"/>
<sequence length="81" mass="9425">METVDLEEIAYDLGQANNLLKVLFDSLDQAQPKTDSFKEATQSEIFLLANEVYRDYDKWITLIDITTEKLNNQIKRLENAQ</sequence>
<reference evidence="1" key="2">
    <citation type="submission" date="2021-09" db="EMBL/GenBank/DDBJ databases">
        <authorList>
            <person name="Gilroy R."/>
        </authorList>
    </citation>
    <scope>NUCLEOTIDE SEQUENCE</scope>
    <source>
        <strain evidence="1">CHK173-2119</strain>
    </source>
</reference>
<comment type="caution">
    <text evidence="1">The sequence shown here is derived from an EMBL/GenBank/DDBJ whole genome shotgun (WGS) entry which is preliminary data.</text>
</comment>
<name>A0A921B330_9LACO</name>
<accession>A0A921B330</accession>
<evidence type="ECO:0000313" key="2">
    <source>
        <dbReference type="Proteomes" id="UP000774947"/>
    </source>
</evidence>
<dbReference type="EMBL" id="DYXY01000011">
    <property type="protein sequence ID" value="HJE14538.1"/>
    <property type="molecule type" value="Genomic_DNA"/>
</dbReference>
<protein>
    <submittedName>
        <fullName evidence="1">Uncharacterized protein</fullName>
    </submittedName>
</protein>
<gene>
    <name evidence="1" type="ORF">K8W17_00470</name>
</gene>
<evidence type="ECO:0000313" key="1">
    <source>
        <dbReference type="EMBL" id="HJE14538.1"/>
    </source>
</evidence>